<evidence type="ECO:0000259" key="12">
    <source>
        <dbReference type="Pfam" id="PF02163"/>
    </source>
</evidence>
<dbReference type="InterPro" id="IPR008915">
    <property type="entry name" value="Peptidase_M50"/>
</dbReference>
<dbReference type="EMBL" id="OX365700">
    <property type="protein sequence ID" value="CAI4034089.1"/>
    <property type="molecule type" value="Genomic_DNA"/>
</dbReference>
<sequence>MEPESRPEPQDPLSNGSLFRDPNGWRTIEPAAAGTAVEDDEEEEEPSRTRLLLPLGLFALTVFTTLWAGAYQTNSNPFQGPWQFLKQDPSALWKGIPFAATLLGILVTHEFGHYLFSRIHRVPATLPLFIPGPPHFIGTFGAIIRMKPILNRKALFDIGVAGPIAGFLVALVMLAIGLKWSKVVTVDETFGLHLGEPLLLQFMSSLIIGDIPPRADVILHPVGFAAWFGLFVTSLNLIPIGQLDGGHVAYALWGKKQRTIAMVAVPILIVLGFQGWPGWFLWVGMAGLLGLSHPPVLDPSDELGVTRTVIGWLALAIFILTFAPVPFSVH</sequence>
<organism evidence="13 14">
    <name type="scientific">Nitrospira tepida</name>
    <dbReference type="NCBI Taxonomy" id="2973512"/>
    <lineage>
        <taxon>Bacteria</taxon>
        <taxon>Pseudomonadati</taxon>
        <taxon>Nitrospirota</taxon>
        <taxon>Nitrospiria</taxon>
        <taxon>Nitrospirales</taxon>
        <taxon>Nitrospiraceae</taxon>
        <taxon>Nitrospira</taxon>
    </lineage>
</organism>
<evidence type="ECO:0000256" key="5">
    <source>
        <dbReference type="ARBA" id="ARBA00022692"/>
    </source>
</evidence>
<dbReference type="GO" id="GO:0016020">
    <property type="term" value="C:membrane"/>
    <property type="evidence" value="ECO:0007669"/>
    <property type="project" value="UniProtKB-SubCell"/>
</dbReference>
<dbReference type="RefSeq" id="WP_289271505.1">
    <property type="nucleotide sequence ID" value="NZ_OX365700.1"/>
</dbReference>
<dbReference type="CDD" id="cd06160">
    <property type="entry name" value="S2P-M50_like_2"/>
    <property type="match status" value="1"/>
</dbReference>
<dbReference type="PANTHER" id="PTHR31412">
    <property type="entry name" value="ZINC METALLOPROTEASE EGY1"/>
    <property type="match status" value="1"/>
</dbReference>
<protein>
    <submittedName>
        <fullName evidence="13">Site-2 protease family protein</fullName>
    </submittedName>
</protein>
<dbReference type="AlphaFoldDB" id="A0AA86N3Q6"/>
<evidence type="ECO:0000256" key="3">
    <source>
        <dbReference type="ARBA" id="ARBA00007931"/>
    </source>
</evidence>
<evidence type="ECO:0000313" key="14">
    <source>
        <dbReference type="Proteomes" id="UP001179121"/>
    </source>
</evidence>
<keyword evidence="6" id="KW-0378">Hydrolase</keyword>
<evidence type="ECO:0000256" key="6">
    <source>
        <dbReference type="ARBA" id="ARBA00022801"/>
    </source>
</evidence>
<evidence type="ECO:0000256" key="1">
    <source>
        <dbReference type="ARBA" id="ARBA00001947"/>
    </source>
</evidence>
<feature type="region of interest" description="Disordered" evidence="10">
    <location>
        <begin position="1"/>
        <end position="24"/>
    </location>
</feature>
<evidence type="ECO:0000256" key="11">
    <source>
        <dbReference type="SAM" id="Phobius"/>
    </source>
</evidence>
<evidence type="ECO:0000256" key="8">
    <source>
        <dbReference type="ARBA" id="ARBA00022989"/>
    </source>
</evidence>
<feature type="transmembrane region" description="Helical" evidence="11">
    <location>
        <begin position="91"/>
        <end position="111"/>
    </location>
</feature>
<evidence type="ECO:0000256" key="10">
    <source>
        <dbReference type="SAM" id="MobiDB-lite"/>
    </source>
</evidence>
<keyword evidence="9 11" id="KW-0472">Membrane</keyword>
<dbReference type="Proteomes" id="UP001179121">
    <property type="component" value="Chromosome"/>
</dbReference>
<comment type="subcellular location">
    <subcellularLocation>
        <location evidence="2">Membrane</location>
        <topology evidence="2">Multi-pass membrane protein</topology>
    </subcellularLocation>
</comment>
<dbReference type="InterPro" id="IPR044838">
    <property type="entry name" value="EGY1-like"/>
</dbReference>
<name>A0AA86N3Q6_9BACT</name>
<feature type="transmembrane region" description="Helical" evidence="11">
    <location>
        <begin position="154"/>
        <end position="178"/>
    </location>
</feature>
<gene>
    <name evidence="13" type="ORF">DNFV4_04533</name>
</gene>
<feature type="domain" description="Peptidase M50" evidence="12">
    <location>
        <begin position="98"/>
        <end position="259"/>
    </location>
</feature>
<feature type="transmembrane region" description="Helical" evidence="11">
    <location>
        <begin position="259"/>
        <end position="289"/>
    </location>
</feature>
<accession>A0AA86N3Q6</accession>
<evidence type="ECO:0000256" key="7">
    <source>
        <dbReference type="ARBA" id="ARBA00022946"/>
    </source>
</evidence>
<evidence type="ECO:0000313" key="13">
    <source>
        <dbReference type="EMBL" id="CAI4034089.1"/>
    </source>
</evidence>
<dbReference type="KEGG" id="nti:DNFV4_04533"/>
<proteinExistence type="inferred from homology"/>
<feature type="transmembrane region" description="Helical" evidence="11">
    <location>
        <begin position="309"/>
        <end position="329"/>
    </location>
</feature>
<comment type="similarity">
    <text evidence="3">Belongs to the peptidase M50B family.</text>
</comment>
<evidence type="ECO:0000256" key="9">
    <source>
        <dbReference type="ARBA" id="ARBA00023136"/>
    </source>
</evidence>
<dbReference type="Pfam" id="PF02163">
    <property type="entry name" value="Peptidase_M50"/>
    <property type="match status" value="1"/>
</dbReference>
<dbReference type="PANTHER" id="PTHR31412:SF0">
    <property type="entry name" value="ZINC METALLOPROTEASE EGY1, CHLOROPLASTIC-RELATED"/>
    <property type="match status" value="1"/>
</dbReference>
<evidence type="ECO:0000256" key="2">
    <source>
        <dbReference type="ARBA" id="ARBA00004141"/>
    </source>
</evidence>
<feature type="transmembrane region" description="Helical" evidence="11">
    <location>
        <begin position="51"/>
        <end position="71"/>
    </location>
</feature>
<keyword evidence="14" id="KW-1185">Reference proteome</keyword>
<keyword evidence="5 11" id="KW-0812">Transmembrane</keyword>
<evidence type="ECO:0000256" key="4">
    <source>
        <dbReference type="ARBA" id="ARBA00022670"/>
    </source>
</evidence>
<feature type="transmembrane region" description="Helical" evidence="11">
    <location>
        <begin position="218"/>
        <end position="238"/>
    </location>
</feature>
<keyword evidence="7" id="KW-0809">Transit peptide</keyword>
<keyword evidence="4 13" id="KW-0645">Protease</keyword>
<dbReference type="GO" id="GO:0006508">
    <property type="term" value="P:proteolysis"/>
    <property type="evidence" value="ECO:0007669"/>
    <property type="project" value="UniProtKB-KW"/>
</dbReference>
<reference evidence="13" key="1">
    <citation type="submission" date="2022-10" db="EMBL/GenBank/DDBJ databases">
        <authorList>
            <person name="Koch H."/>
        </authorList>
    </citation>
    <scope>NUCLEOTIDE SEQUENCE</scope>
    <source>
        <strain evidence="13">DNF</strain>
    </source>
</reference>
<keyword evidence="8 11" id="KW-1133">Transmembrane helix</keyword>
<comment type="cofactor">
    <cofactor evidence="1">
        <name>Zn(2+)</name>
        <dbReference type="ChEBI" id="CHEBI:29105"/>
    </cofactor>
</comment>
<dbReference type="GO" id="GO:0008233">
    <property type="term" value="F:peptidase activity"/>
    <property type="evidence" value="ECO:0007669"/>
    <property type="project" value="UniProtKB-KW"/>
</dbReference>